<dbReference type="InterPro" id="IPR032783">
    <property type="entry name" value="AraC_lig"/>
</dbReference>
<dbReference type="Gene3D" id="1.10.10.60">
    <property type="entry name" value="Homeodomain-like"/>
    <property type="match status" value="2"/>
</dbReference>
<dbReference type="InterPro" id="IPR009057">
    <property type="entry name" value="Homeodomain-like_sf"/>
</dbReference>
<feature type="domain" description="HTH araC/xylS-type" evidence="4">
    <location>
        <begin position="219"/>
        <end position="317"/>
    </location>
</feature>
<dbReference type="InterPro" id="IPR050204">
    <property type="entry name" value="AraC_XylS_family_regulators"/>
</dbReference>
<dbReference type="Pfam" id="PF12852">
    <property type="entry name" value="Cupin_6"/>
    <property type="match status" value="1"/>
</dbReference>
<comment type="caution">
    <text evidence="5">The sequence shown here is derived from an EMBL/GenBank/DDBJ whole genome shotgun (WGS) entry which is preliminary data.</text>
</comment>
<evidence type="ECO:0000313" key="6">
    <source>
        <dbReference type="Proteomes" id="UP001592530"/>
    </source>
</evidence>
<dbReference type="InterPro" id="IPR018060">
    <property type="entry name" value="HTH_AraC"/>
</dbReference>
<dbReference type="PRINTS" id="PR00032">
    <property type="entry name" value="HTHARAC"/>
</dbReference>
<evidence type="ECO:0000256" key="2">
    <source>
        <dbReference type="ARBA" id="ARBA00023125"/>
    </source>
</evidence>
<organism evidence="5 6">
    <name type="scientific">Streptacidiphilus alkalitolerans</name>
    <dbReference type="NCBI Taxonomy" id="3342712"/>
    <lineage>
        <taxon>Bacteria</taxon>
        <taxon>Bacillati</taxon>
        <taxon>Actinomycetota</taxon>
        <taxon>Actinomycetes</taxon>
        <taxon>Kitasatosporales</taxon>
        <taxon>Streptomycetaceae</taxon>
        <taxon>Streptacidiphilus</taxon>
    </lineage>
</organism>
<keyword evidence="3" id="KW-0804">Transcription</keyword>
<dbReference type="Pfam" id="PF12833">
    <property type="entry name" value="HTH_18"/>
    <property type="match status" value="1"/>
</dbReference>
<dbReference type="Proteomes" id="UP001592530">
    <property type="component" value="Unassembled WGS sequence"/>
</dbReference>
<evidence type="ECO:0000313" key="5">
    <source>
        <dbReference type="EMBL" id="MFC1431988.1"/>
    </source>
</evidence>
<sequence length="334" mass="35584">MDVLANALAAMRVGPTRIARTGACAPWGLGFPAVTGATFHVLLKGSCWLLPAGPVATGVAPVRLGAGDVLFLRDGNPHALADDPASPVVPFAPSDWSASSTISRVEIDGPGPRSLLLCGAYQLGRTRPHPLMAELPEVLHLPAQPTRHPELRAMTELLAAELSAELDQARPGRDGIVPALVDAMLLYILRAWVVDRAAEAALGLGPAGWPSAITDRAVGRALQVIYDDPARPWTVQQLGAHGGLSRSVFAQRFTAMVGEPPLTCLTWWRMTMAGRLLRDSDMPLSVVAQRVGYSSEFAFSKAFRREFGTAPGRYRREPAVEPAAESAAEPAVEI</sequence>
<evidence type="ECO:0000256" key="3">
    <source>
        <dbReference type="ARBA" id="ARBA00023163"/>
    </source>
</evidence>
<dbReference type="SUPFAM" id="SSF46689">
    <property type="entry name" value="Homeodomain-like"/>
    <property type="match status" value="2"/>
</dbReference>
<dbReference type="PANTHER" id="PTHR46796">
    <property type="entry name" value="HTH-TYPE TRANSCRIPTIONAL ACTIVATOR RHAS-RELATED"/>
    <property type="match status" value="1"/>
</dbReference>
<keyword evidence="2" id="KW-0238">DNA-binding</keyword>
<gene>
    <name evidence="5" type="ORF">ACEZDB_15175</name>
</gene>
<accession>A0ABV6X115</accession>
<evidence type="ECO:0000259" key="4">
    <source>
        <dbReference type="PROSITE" id="PS01124"/>
    </source>
</evidence>
<protein>
    <submittedName>
        <fullName evidence="5">AraC family transcriptional regulator</fullName>
    </submittedName>
</protein>
<dbReference type="PROSITE" id="PS01124">
    <property type="entry name" value="HTH_ARAC_FAMILY_2"/>
    <property type="match status" value="1"/>
</dbReference>
<dbReference type="EMBL" id="JBHEZY010000005">
    <property type="protein sequence ID" value="MFC1431988.1"/>
    <property type="molecule type" value="Genomic_DNA"/>
</dbReference>
<name>A0ABV6X115_9ACTN</name>
<dbReference type="SMART" id="SM00342">
    <property type="entry name" value="HTH_ARAC"/>
    <property type="match status" value="1"/>
</dbReference>
<keyword evidence="1" id="KW-0805">Transcription regulation</keyword>
<dbReference type="InterPro" id="IPR020449">
    <property type="entry name" value="Tscrpt_reg_AraC-type_HTH"/>
</dbReference>
<evidence type="ECO:0000256" key="1">
    <source>
        <dbReference type="ARBA" id="ARBA00023015"/>
    </source>
</evidence>
<dbReference type="RefSeq" id="WP_380553296.1">
    <property type="nucleotide sequence ID" value="NZ_JBHEZY010000005.1"/>
</dbReference>
<proteinExistence type="predicted"/>
<dbReference type="PANTHER" id="PTHR46796:SF7">
    <property type="entry name" value="ARAC FAMILY TRANSCRIPTIONAL REGULATOR"/>
    <property type="match status" value="1"/>
</dbReference>
<reference evidence="5 6" key="1">
    <citation type="submission" date="2024-09" db="EMBL/GenBank/DDBJ databases">
        <authorList>
            <person name="Lee S.D."/>
        </authorList>
    </citation>
    <scope>NUCLEOTIDE SEQUENCE [LARGE SCALE GENOMIC DNA]</scope>
    <source>
        <strain evidence="5 6">N1-3</strain>
    </source>
</reference>